<feature type="non-terminal residue" evidence="2">
    <location>
        <position position="1"/>
    </location>
</feature>
<dbReference type="InterPro" id="IPR052769">
    <property type="entry name" value="TPR_domain_protein"/>
</dbReference>
<dbReference type="EMBL" id="GDID01002968">
    <property type="protein sequence ID" value="JAP93638.1"/>
    <property type="molecule type" value="Transcribed_RNA"/>
</dbReference>
<dbReference type="PANTHER" id="PTHR46014">
    <property type="entry name" value="TETRATRICOPEPTIDE REPEAT PROTEIN 1"/>
    <property type="match status" value="1"/>
</dbReference>
<sequence>TKLNQHEQIQSKQDNPETKQNSSAQLEIKSASQQDYQKIKEEANECFKNKNYKVAEEKYDEILKNIDLVQDDTLKSSVYYNKAQCICLLSDNTQESIDYLTKALNVKPNQKYYHKRATLYIKQLNYEEAYKDLLKSDQSVAEIQTKIKHCKSQMKPVEAEKPKQSYSSGYSSYGNNFSSFFQNSYSSWNQPQKDPEPEVLPFPGAPQFEGEFGQKLREFIKYHKTLQEFLNQFHSSKIKELFQQIQLSVIEFEAVIWAVLDSKESIAKKLNFLFSICSIKHFQSLYMSADDYYKKKMRSFYDDCAKADLSEVQKKRLEVLQQVW</sequence>
<protein>
    <submittedName>
        <fullName evidence="2">TPR repeat-containing protein</fullName>
    </submittedName>
</protein>
<accession>A0A146KBJ8</accession>
<proteinExistence type="predicted"/>
<feature type="region of interest" description="Disordered" evidence="1">
    <location>
        <begin position="1"/>
        <end position="31"/>
    </location>
</feature>
<dbReference type="SUPFAM" id="SSF48452">
    <property type="entry name" value="TPR-like"/>
    <property type="match status" value="1"/>
</dbReference>
<name>A0A146KBJ8_9EUKA</name>
<organism evidence="2">
    <name type="scientific">Trepomonas sp. PC1</name>
    <dbReference type="NCBI Taxonomy" id="1076344"/>
    <lineage>
        <taxon>Eukaryota</taxon>
        <taxon>Metamonada</taxon>
        <taxon>Diplomonadida</taxon>
        <taxon>Hexamitidae</taxon>
        <taxon>Hexamitinae</taxon>
        <taxon>Trepomonas</taxon>
    </lineage>
</organism>
<evidence type="ECO:0000256" key="1">
    <source>
        <dbReference type="SAM" id="MobiDB-lite"/>
    </source>
</evidence>
<dbReference type="InterPro" id="IPR011990">
    <property type="entry name" value="TPR-like_helical_dom_sf"/>
</dbReference>
<gene>
    <name evidence="2" type="ORF">TPC1_14011</name>
</gene>
<feature type="non-terminal residue" evidence="2">
    <location>
        <position position="324"/>
    </location>
</feature>
<evidence type="ECO:0000313" key="2">
    <source>
        <dbReference type="EMBL" id="JAP93638.1"/>
    </source>
</evidence>
<dbReference type="AlphaFoldDB" id="A0A146KBJ8"/>
<dbReference type="PANTHER" id="PTHR46014:SF1">
    <property type="entry name" value="TETRATRICOPEPTIDE REPEAT PROTEIN 1"/>
    <property type="match status" value="1"/>
</dbReference>
<reference evidence="2" key="1">
    <citation type="submission" date="2015-07" db="EMBL/GenBank/DDBJ databases">
        <title>Adaptation to a free-living lifestyle via gene acquisitions in the diplomonad Trepomonas sp. PC1.</title>
        <authorList>
            <person name="Xu F."/>
            <person name="Jerlstrom-Hultqvist J."/>
            <person name="Kolisko M."/>
            <person name="Simpson A.G.B."/>
            <person name="Roger A.J."/>
            <person name="Svard S.G."/>
            <person name="Andersson J.O."/>
        </authorList>
    </citation>
    <scope>NUCLEOTIDE SEQUENCE</scope>
    <source>
        <strain evidence="2">PC1</strain>
    </source>
</reference>
<dbReference type="Gene3D" id="1.25.40.10">
    <property type="entry name" value="Tetratricopeptide repeat domain"/>
    <property type="match status" value="1"/>
</dbReference>